<dbReference type="EMBL" id="BAABHM010000006">
    <property type="protein sequence ID" value="GAA4694177.1"/>
    <property type="molecule type" value="Genomic_DNA"/>
</dbReference>
<gene>
    <name evidence="1" type="ORF">GCM10023198_12320</name>
</gene>
<evidence type="ECO:0000313" key="2">
    <source>
        <dbReference type="Proteomes" id="UP001500843"/>
    </source>
</evidence>
<protein>
    <submittedName>
        <fullName evidence="1">Uncharacterized protein</fullName>
    </submittedName>
</protein>
<evidence type="ECO:0000313" key="1">
    <source>
        <dbReference type="EMBL" id="GAA4694177.1"/>
    </source>
</evidence>
<sequence length="325" mass="35896">MTARSVQSSGVVKCYIERFENAVGIPDLRLREKSTKRLVRVLTDKQTFRSIAPLSNLLQDCYAHGGGLVEPRSRAEHIAVSAPIVRQSDQEIAVAFERFSVKVHIVTADVASPPTSVWAYIEEYSTEDGALGLRLRQKVTGRKIEMYGKNQDHLLTFLNSPQFTGANTRMANLYEKDRFDDYVLVSGGAATDSYDVALFKDGAELTYLLGPTPDTAYRDAFRVLIEESAPEAHARTAQSHFDRSRYREAVLSARLAVETACGGRGPDVKRRLDDAPADVTTAGAALYGKRHVAVHEGGTRVEQPDAIQAIRAMHRILAYLESNPS</sequence>
<comment type="caution">
    <text evidence="1">The sequence shown here is derived from an EMBL/GenBank/DDBJ whole genome shotgun (WGS) entry which is preliminary data.</text>
</comment>
<reference evidence="2" key="1">
    <citation type="journal article" date="2019" name="Int. J. Syst. Evol. Microbiol.">
        <title>The Global Catalogue of Microorganisms (GCM) 10K type strain sequencing project: providing services to taxonomists for standard genome sequencing and annotation.</title>
        <authorList>
            <consortium name="The Broad Institute Genomics Platform"/>
            <consortium name="The Broad Institute Genome Sequencing Center for Infectious Disease"/>
            <person name="Wu L."/>
            <person name="Ma J."/>
        </authorList>
    </citation>
    <scope>NUCLEOTIDE SEQUENCE [LARGE SCALE GENOMIC DNA]</scope>
    <source>
        <strain evidence="2">JCM 17975</strain>
    </source>
</reference>
<dbReference type="Proteomes" id="UP001500843">
    <property type="component" value="Unassembled WGS sequence"/>
</dbReference>
<accession>A0ABP8WRC5</accession>
<organism evidence="1 2">
    <name type="scientific">Promicromonospora umidemergens</name>
    <dbReference type="NCBI Taxonomy" id="629679"/>
    <lineage>
        <taxon>Bacteria</taxon>
        <taxon>Bacillati</taxon>
        <taxon>Actinomycetota</taxon>
        <taxon>Actinomycetes</taxon>
        <taxon>Micrococcales</taxon>
        <taxon>Promicromonosporaceae</taxon>
        <taxon>Promicromonospora</taxon>
    </lineage>
</organism>
<dbReference type="RefSeq" id="WP_253870483.1">
    <property type="nucleotide sequence ID" value="NZ_BAABHM010000006.1"/>
</dbReference>
<keyword evidence="2" id="KW-1185">Reference proteome</keyword>
<proteinExistence type="predicted"/>
<name>A0ABP8WRC5_9MICO</name>